<comment type="similarity">
    <text evidence="2">Belongs to the GSP K family.</text>
</comment>
<evidence type="ECO:0000256" key="8">
    <source>
        <dbReference type="ARBA" id="ARBA00022989"/>
    </source>
</evidence>
<feature type="domain" description="T2SS protein K first SAM-like" evidence="11">
    <location>
        <begin position="112"/>
        <end position="198"/>
    </location>
</feature>
<evidence type="ECO:0000256" key="5">
    <source>
        <dbReference type="ARBA" id="ARBA00022519"/>
    </source>
</evidence>
<keyword evidence="8 10" id="KW-1133">Transmembrane helix</keyword>
<evidence type="ECO:0000256" key="7">
    <source>
        <dbReference type="ARBA" id="ARBA00022927"/>
    </source>
</evidence>
<keyword evidence="6 10" id="KW-0812">Transmembrane</keyword>
<accession>A0ABQ6AV50</accession>
<dbReference type="InterPro" id="IPR049031">
    <property type="entry name" value="T2SSK_SAM-like_1st"/>
</dbReference>
<dbReference type="SUPFAM" id="SSF158544">
    <property type="entry name" value="GspK insert domain-like"/>
    <property type="match status" value="1"/>
</dbReference>
<dbReference type="Gene3D" id="1.10.40.60">
    <property type="entry name" value="EpsJ-like"/>
    <property type="match status" value="1"/>
</dbReference>
<keyword evidence="5" id="KW-0997">Cell inner membrane</keyword>
<evidence type="ECO:0000256" key="4">
    <source>
        <dbReference type="ARBA" id="ARBA00022475"/>
    </source>
</evidence>
<sequence length="306" mass="32688">MTLMAITRRRPSAAGGTRGFIVVAVLWMLAALAALVLIYLTYVTNTAVTVAANTDHVQADALVNSAVELAAYQLTAKGEARPTSGTFDARIGAGRVSVTFRSEAARIDLNAAPKGLLSGLMIGLGISETDAARYADRIIAWRASIEAGSDDPENSYYRTLGSAYLPRHAPFPHVDELWLVRGIPPAVIERMLPFVTVFSNMRTVNLLDAAPQVLAGLPGMTPEALQQLLRDRADPNVNPRSLLGIAGAGSATLEGSKAYRLTVAVESALRRRSSAEIVILLLEGTDEPYRVLSWHNDLDGSAGKPL</sequence>
<keyword evidence="7" id="KW-0653">Protein transport</keyword>
<dbReference type="Proteomes" id="UP001156905">
    <property type="component" value="Unassembled WGS sequence"/>
</dbReference>
<dbReference type="Pfam" id="PF21687">
    <property type="entry name" value="T2SSK_1st"/>
    <property type="match status" value="1"/>
</dbReference>
<dbReference type="EMBL" id="BSOW01000006">
    <property type="protein sequence ID" value="GLR85443.1"/>
    <property type="molecule type" value="Genomic_DNA"/>
</dbReference>
<comment type="caution">
    <text evidence="12">The sequence shown here is derived from an EMBL/GenBank/DDBJ whole genome shotgun (WGS) entry which is preliminary data.</text>
</comment>
<keyword evidence="4" id="KW-1003">Cell membrane</keyword>
<evidence type="ECO:0000256" key="2">
    <source>
        <dbReference type="ARBA" id="ARBA00007246"/>
    </source>
</evidence>
<keyword evidence="9 10" id="KW-0472">Membrane</keyword>
<evidence type="ECO:0000256" key="9">
    <source>
        <dbReference type="ARBA" id="ARBA00023136"/>
    </source>
</evidence>
<evidence type="ECO:0000256" key="6">
    <source>
        <dbReference type="ARBA" id="ARBA00022692"/>
    </source>
</evidence>
<dbReference type="InterPro" id="IPR005628">
    <property type="entry name" value="GspK"/>
</dbReference>
<organism evidence="12 13">
    <name type="scientific">Bradyrhizobium iriomotense</name>
    <dbReference type="NCBI Taxonomy" id="441950"/>
    <lineage>
        <taxon>Bacteria</taxon>
        <taxon>Pseudomonadati</taxon>
        <taxon>Pseudomonadota</taxon>
        <taxon>Alphaproteobacteria</taxon>
        <taxon>Hyphomicrobiales</taxon>
        <taxon>Nitrobacteraceae</taxon>
        <taxon>Bradyrhizobium</taxon>
    </lineage>
</organism>
<reference evidence="13" key="1">
    <citation type="journal article" date="2019" name="Int. J. Syst. Evol. Microbiol.">
        <title>The Global Catalogue of Microorganisms (GCM) 10K type strain sequencing project: providing services to taxonomists for standard genome sequencing and annotation.</title>
        <authorList>
            <consortium name="The Broad Institute Genomics Platform"/>
            <consortium name="The Broad Institute Genome Sequencing Center for Infectious Disease"/>
            <person name="Wu L."/>
            <person name="Ma J."/>
        </authorList>
    </citation>
    <scope>NUCLEOTIDE SEQUENCE [LARGE SCALE GENOMIC DNA]</scope>
    <source>
        <strain evidence="13">NBRC 102520</strain>
    </source>
</reference>
<protein>
    <recommendedName>
        <fullName evidence="11">T2SS protein K first SAM-like domain-containing protein</fullName>
    </recommendedName>
</protein>
<dbReference type="InterPro" id="IPR038072">
    <property type="entry name" value="GspK_central_sf"/>
</dbReference>
<comment type="subcellular location">
    <subcellularLocation>
        <location evidence="1">Cell inner membrane</location>
    </subcellularLocation>
</comment>
<evidence type="ECO:0000256" key="1">
    <source>
        <dbReference type="ARBA" id="ARBA00004533"/>
    </source>
</evidence>
<evidence type="ECO:0000256" key="3">
    <source>
        <dbReference type="ARBA" id="ARBA00022448"/>
    </source>
</evidence>
<keyword evidence="3" id="KW-0813">Transport</keyword>
<gene>
    <name evidence="12" type="ORF">GCM10007857_21540</name>
</gene>
<proteinExistence type="inferred from homology"/>
<evidence type="ECO:0000313" key="13">
    <source>
        <dbReference type="Proteomes" id="UP001156905"/>
    </source>
</evidence>
<dbReference type="PANTHER" id="PTHR38831:SF2">
    <property type="entry name" value="TYPE II SECRETION SYSTEM PROTEIN K"/>
    <property type="match status" value="1"/>
</dbReference>
<evidence type="ECO:0000256" key="10">
    <source>
        <dbReference type="SAM" id="Phobius"/>
    </source>
</evidence>
<evidence type="ECO:0000259" key="11">
    <source>
        <dbReference type="Pfam" id="PF21687"/>
    </source>
</evidence>
<keyword evidence="13" id="KW-1185">Reference proteome</keyword>
<dbReference type="PANTHER" id="PTHR38831">
    <property type="entry name" value="TYPE II SECRETION SYSTEM PROTEIN K"/>
    <property type="match status" value="1"/>
</dbReference>
<feature type="transmembrane region" description="Helical" evidence="10">
    <location>
        <begin position="20"/>
        <end position="42"/>
    </location>
</feature>
<name>A0ABQ6AV50_9BRAD</name>
<evidence type="ECO:0000313" key="12">
    <source>
        <dbReference type="EMBL" id="GLR85443.1"/>
    </source>
</evidence>